<dbReference type="Gene3D" id="3.40.50.300">
    <property type="entry name" value="P-loop containing nucleotide triphosphate hydrolases"/>
    <property type="match status" value="1"/>
</dbReference>
<organism evidence="5 6">
    <name type="scientific">Caerostris extrusa</name>
    <name type="common">Bark spider</name>
    <name type="synonym">Caerostris bankana</name>
    <dbReference type="NCBI Taxonomy" id="172846"/>
    <lineage>
        <taxon>Eukaryota</taxon>
        <taxon>Metazoa</taxon>
        <taxon>Ecdysozoa</taxon>
        <taxon>Arthropoda</taxon>
        <taxon>Chelicerata</taxon>
        <taxon>Arachnida</taxon>
        <taxon>Araneae</taxon>
        <taxon>Araneomorphae</taxon>
        <taxon>Entelegynae</taxon>
        <taxon>Araneoidea</taxon>
        <taxon>Araneidae</taxon>
        <taxon>Caerostris</taxon>
    </lineage>
</organism>
<keyword evidence="4" id="KW-0479">Metal-binding</keyword>
<feature type="binding site" evidence="4">
    <location>
        <position position="37"/>
    </location>
    <ligand>
        <name>Mg(2+)</name>
        <dbReference type="ChEBI" id="CHEBI:18420"/>
    </ligand>
</feature>
<evidence type="ECO:0000256" key="4">
    <source>
        <dbReference type="PIRSR" id="PIRSR606689-2"/>
    </source>
</evidence>
<keyword evidence="6" id="KW-1185">Reference proteome</keyword>
<dbReference type="PANTHER" id="PTHR46693:SF1">
    <property type="entry name" value="ADP-RIBOSYLATION FACTOR-LIKE PROTEIN 15"/>
    <property type="match status" value="1"/>
</dbReference>
<gene>
    <name evidence="5" type="primary">Arl15</name>
    <name evidence="5" type="ORF">CEXT_445391</name>
</gene>
<evidence type="ECO:0000256" key="1">
    <source>
        <dbReference type="ARBA" id="ARBA00022741"/>
    </source>
</evidence>
<dbReference type="SMART" id="SM00177">
    <property type="entry name" value="ARF"/>
    <property type="match status" value="1"/>
</dbReference>
<dbReference type="GO" id="GO:0046872">
    <property type="term" value="F:metal ion binding"/>
    <property type="evidence" value="ECO:0007669"/>
    <property type="project" value="UniProtKB-KW"/>
</dbReference>
<protein>
    <submittedName>
        <fullName evidence="5">ADP-ribosylation factor-like protein 15</fullName>
    </submittedName>
</protein>
<dbReference type="PROSITE" id="PS51417">
    <property type="entry name" value="ARF"/>
    <property type="match status" value="1"/>
</dbReference>
<dbReference type="InterPro" id="IPR006689">
    <property type="entry name" value="Small_GTPase_ARF/SAR"/>
</dbReference>
<dbReference type="Proteomes" id="UP001054945">
    <property type="component" value="Unassembled WGS sequence"/>
</dbReference>
<dbReference type="GO" id="GO:0005525">
    <property type="term" value="F:GTP binding"/>
    <property type="evidence" value="ECO:0007669"/>
    <property type="project" value="UniProtKB-KW"/>
</dbReference>
<dbReference type="InterPro" id="IPR042292">
    <property type="entry name" value="ARL15"/>
</dbReference>
<dbReference type="AlphaFoldDB" id="A0AAV4UKU6"/>
<accession>A0AAV4UKU6</accession>
<name>A0AAV4UKU6_CAEEX</name>
<comment type="caution">
    <text evidence="5">The sequence shown here is derived from an EMBL/GenBank/DDBJ whole genome shotgun (WGS) entry which is preliminary data.</text>
</comment>
<reference evidence="5 6" key="1">
    <citation type="submission" date="2021-06" db="EMBL/GenBank/DDBJ databases">
        <title>Caerostris extrusa draft genome.</title>
        <authorList>
            <person name="Kono N."/>
            <person name="Arakawa K."/>
        </authorList>
    </citation>
    <scope>NUCLEOTIDE SEQUENCE [LARGE SCALE GENOMIC DNA]</scope>
</reference>
<evidence type="ECO:0000256" key="3">
    <source>
        <dbReference type="PIRSR" id="PIRSR606689-1"/>
    </source>
</evidence>
<evidence type="ECO:0000313" key="6">
    <source>
        <dbReference type="Proteomes" id="UP001054945"/>
    </source>
</evidence>
<feature type="binding site" evidence="3">
    <location>
        <begin position="30"/>
        <end position="37"/>
    </location>
    <ligand>
        <name>GTP</name>
        <dbReference type="ChEBI" id="CHEBI:37565"/>
    </ligand>
</feature>
<keyword evidence="1 3" id="KW-0547">Nucleotide-binding</keyword>
<dbReference type="PANTHER" id="PTHR46693">
    <property type="entry name" value="ADP-RIBOSYLATION FACTOR-LIKE PROTEIN 15"/>
    <property type="match status" value="1"/>
</dbReference>
<proteinExistence type="predicted"/>
<keyword evidence="2 3" id="KW-0342">GTP-binding</keyword>
<feature type="binding site" evidence="3">
    <location>
        <position position="76"/>
    </location>
    <ligand>
        <name>GTP</name>
        <dbReference type="ChEBI" id="CHEBI:37565"/>
    </ligand>
</feature>
<dbReference type="Pfam" id="PF00025">
    <property type="entry name" value="Arf"/>
    <property type="match status" value="1"/>
</dbReference>
<dbReference type="InterPro" id="IPR027417">
    <property type="entry name" value="P-loop_NTPase"/>
</dbReference>
<keyword evidence="4" id="KW-0460">Magnesium</keyword>
<dbReference type="EMBL" id="BPLR01013055">
    <property type="protein sequence ID" value="GIY58398.1"/>
    <property type="molecule type" value="Genomic_DNA"/>
</dbReference>
<evidence type="ECO:0000256" key="2">
    <source>
        <dbReference type="ARBA" id="ARBA00023134"/>
    </source>
</evidence>
<evidence type="ECO:0000313" key="5">
    <source>
        <dbReference type="EMBL" id="GIY58398.1"/>
    </source>
</evidence>
<feature type="binding site" evidence="4">
    <location>
        <position position="54"/>
    </location>
    <ligand>
        <name>Mg(2+)</name>
        <dbReference type="ChEBI" id="CHEBI:18420"/>
    </ligand>
</feature>
<dbReference type="PRINTS" id="PR00328">
    <property type="entry name" value="SAR1GTPBP"/>
</dbReference>
<dbReference type="SUPFAM" id="SSF52540">
    <property type="entry name" value="P-loop containing nucleoside triphosphate hydrolases"/>
    <property type="match status" value="1"/>
</dbReference>
<dbReference type="GO" id="GO:0003924">
    <property type="term" value="F:GTPase activity"/>
    <property type="evidence" value="ECO:0007669"/>
    <property type="project" value="InterPro"/>
</dbReference>
<sequence>MPKLFDNMQIGFVACRIGMRKDQYQVLCLGLQGSGKTTALASLVGESVTDIEPTTGFNIKTLPLKDTVVDIKELGGSDKVRPFWSKYFEGQHGLLYVIDAASDDNVLKEAVKILQGVISSSLLRGIPCVILATHQDLENSRSPQEIAQFFERDFAWQKMASSYVWFSRS</sequence>